<comment type="similarity">
    <text evidence="1">Belongs to the G-protein coupled receptor 2 family. Adhesion G-protein coupled receptor (ADGR) subfamily.</text>
</comment>
<evidence type="ECO:0000256" key="3">
    <source>
        <dbReference type="SAM" id="Phobius"/>
    </source>
</evidence>
<evidence type="ECO:0008006" key="6">
    <source>
        <dbReference type="Google" id="ProtNLM"/>
    </source>
</evidence>
<feature type="transmembrane region" description="Helical" evidence="3">
    <location>
        <begin position="137"/>
        <end position="156"/>
    </location>
</feature>
<dbReference type="PANTHER" id="PTHR45930">
    <property type="entry name" value="G-PROTEIN COUPLED RECEPTOR 124-LIKE PROTEIN"/>
    <property type="match status" value="1"/>
</dbReference>
<dbReference type="GO" id="GO:0005886">
    <property type="term" value="C:plasma membrane"/>
    <property type="evidence" value="ECO:0007669"/>
    <property type="project" value="TreeGrafter"/>
</dbReference>
<sequence>MEQARSRMSSPAVFAGTFIGGTCLLVAAFTYAICHSSIQMSDRMKHALANSWIAISALAMVFNGMHRSVGKLVRVVSDSSDVNDDGPGLGQPVGQPLVGLYLVGWGVSALLVGLSGAVNPMGYASTTYCALGPGPGFIPVLVPVSALFVFIFTRALM</sequence>
<dbReference type="GO" id="GO:0007166">
    <property type="term" value="P:cell surface receptor signaling pathway"/>
    <property type="evidence" value="ECO:0007669"/>
    <property type="project" value="TreeGrafter"/>
</dbReference>
<dbReference type="InterPro" id="IPR051963">
    <property type="entry name" value="Adhesion_GPCR_A"/>
</dbReference>
<dbReference type="Proteomes" id="UP000479000">
    <property type="component" value="Unassembled WGS sequence"/>
</dbReference>
<feature type="transmembrane region" description="Helical" evidence="3">
    <location>
        <begin position="46"/>
        <end position="65"/>
    </location>
</feature>
<dbReference type="EMBL" id="CADCXU010015174">
    <property type="protein sequence ID" value="CAB0004786.1"/>
    <property type="molecule type" value="Genomic_DNA"/>
</dbReference>
<evidence type="ECO:0000256" key="2">
    <source>
        <dbReference type="ARBA" id="ARBA00023170"/>
    </source>
</evidence>
<feature type="transmembrane region" description="Helical" evidence="3">
    <location>
        <begin position="12"/>
        <end position="34"/>
    </location>
</feature>
<reference evidence="4 5" key="1">
    <citation type="submission" date="2020-02" db="EMBL/GenBank/DDBJ databases">
        <authorList>
            <person name="Ferguson B K."/>
        </authorList>
    </citation>
    <scope>NUCLEOTIDE SEQUENCE [LARGE SCALE GENOMIC DNA]</scope>
</reference>
<name>A0A6H5GLW6_9HEMI</name>
<keyword evidence="5" id="KW-1185">Reference proteome</keyword>
<keyword evidence="3" id="KW-1133">Transmembrane helix</keyword>
<accession>A0A6H5GLW6</accession>
<protein>
    <recommendedName>
        <fullName evidence="6">G-protein coupled receptors family 2 profile 2 domain-containing protein</fullName>
    </recommendedName>
</protein>
<keyword evidence="2" id="KW-0675">Receptor</keyword>
<keyword evidence="3" id="KW-0472">Membrane</keyword>
<evidence type="ECO:0000313" key="4">
    <source>
        <dbReference type="EMBL" id="CAB0004786.1"/>
    </source>
</evidence>
<gene>
    <name evidence="4" type="ORF">NTEN_LOCUS10263</name>
</gene>
<keyword evidence="3" id="KW-0812">Transmembrane</keyword>
<dbReference type="AlphaFoldDB" id="A0A6H5GLW6"/>
<feature type="transmembrane region" description="Helical" evidence="3">
    <location>
        <begin position="98"/>
        <end position="117"/>
    </location>
</feature>
<evidence type="ECO:0000313" key="5">
    <source>
        <dbReference type="Proteomes" id="UP000479000"/>
    </source>
</evidence>
<proteinExistence type="inferred from homology"/>
<organism evidence="4 5">
    <name type="scientific">Nesidiocoris tenuis</name>
    <dbReference type="NCBI Taxonomy" id="355587"/>
    <lineage>
        <taxon>Eukaryota</taxon>
        <taxon>Metazoa</taxon>
        <taxon>Ecdysozoa</taxon>
        <taxon>Arthropoda</taxon>
        <taxon>Hexapoda</taxon>
        <taxon>Insecta</taxon>
        <taxon>Pterygota</taxon>
        <taxon>Neoptera</taxon>
        <taxon>Paraneoptera</taxon>
        <taxon>Hemiptera</taxon>
        <taxon>Heteroptera</taxon>
        <taxon>Panheteroptera</taxon>
        <taxon>Cimicomorpha</taxon>
        <taxon>Miridae</taxon>
        <taxon>Dicyphina</taxon>
        <taxon>Nesidiocoris</taxon>
    </lineage>
</organism>
<evidence type="ECO:0000256" key="1">
    <source>
        <dbReference type="ARBA" id="ARBA00007343"/>
    </source>
</evidence>
<feature type="non-terminal residue" evidence="4">
    <location>
        <position position="157"/>
    </location>
</feature>
<dbReference type="PANTHER" id="PTHR45930:SF4">
    <property type="entry name" value="ADHESION G PROTEIN-COUPLED RECEPTOR A3"/>
    <property type="match status" value="1"/>
</dbReference>
<dbReference type="OrthoDB" id="10031018at2759"/>